<dbReference type="SUPFAM" id="SSF158446">
    <property type="entry name" value="IVS-encoded protein-like"/>
    <property type="match status" value="1"/>
</dbReference>
<keyword evidence="1" id="KW-0689">Ribosomal protein</keyword>
<dbReference type="KEGG" id="rsi:Runsl_1729"/>
<dbReference type="EMBL" id="CP002859">
    <property type="protein sequence ID" value="AEI48153.1"/>
    <property type="molecule type" value="Genomic_DNA"/>
</dbReference>
<reference evidence="2" key="1">
    <citation type="submission" date="2011-06" db="EMBL/GenBank/DDBJ databases">
        <title>The complete genome of chromosome of Runella slithyformis DSM 19594.</title>
        <authorList>
            <consortium name="US DOE Joint Genome Institute (JGI-PGF)"/>
            <person name="Lucas S."/>
            <person name="Han J."/>
            <person name="Lapidus A."/>
            <person name="Bruce D."/>
            <person name="Goodwin L."/>
            <person name="Pitluck S."/>
            <person name="Peters L."/>
            <person name="Kyrpides N."/>
            <person name="Mavromatis K."/>
            <person name="Ivanova N."/>
            <person name="Ovchinnikova G."/>
            <person name="Zhang X."/>
            <person name="Misra M."/>
            <person name="Detter J.C."/>
            <person name="Tapia R."/>
            <person name="Han C."/>
            <person name="Land M."/>
            <person name="Hauser L."/>
            <person name="Markowitz V."/>
            <person name="Cheng J.-F."/>
            <person name="Hugenholtz P."/>
            <person name="Woyke T."/>
            <person name="Wu D."/>
            <person name="Tindall B."/>
            <person name="Faehrich R."/>
            <person name="Brambilla E."/>
            <person name="Klenk H.-P."/>
            <person name="Eisen J.A."/>
        </authorList>
    </citation>
    <scope>NUCLEOTIDE SEQUENCE [LARGE SCALE GENOMIC DNA]</scope>
    <source>
        <strain evidence="2">ATCC 29530 / DSM 19594 / LMG 11500 / NCIMB 11436 / LSU 4</strain>
    </source>
</reference>
<dbReference type="GO" id="GO:0005840">
    <property type="term" value="C:ribosome"/>
    <property type="evidence" value="ECO:0007669"/>
    <property type="project" value="UniProtKB-KW"/>
</dbReference>
<keyword evidence="1" id="KW-0687">Ribonucleoprotein</keyword>
<reference evidence="1 2" key="2">
    <citation type="journal article" date="2012" name="Stand. Genomic Sci.">
        <title>Complete genome sequence of the aquatic bacterium Runella slithyformis type strain (LSU 4(T)).</title>
        <authorList>
            <person name="Copeland A."/>
            <person name="Zhang X."/>
            <person name="Misra M."/>
            <person name="Lapidus A."/>
            <person name="Nolan M."/>
            <person name="Lucas S."/>
            <person name="Deshpande S."/>
            <person name="Cheng J.F."/>
            <person name="Tapia R."/>
            <person name="Goodwin L.A."/>
            <person name="Pitluck S."/>
            <person name="Liolios K."/>
            <person name="Pagani I."/>
            <person name="Ivanova N."/>
            <person name="Mikhailova N."/>
            <person name="Pati A."/>
            <person name="Chen A."/>
            <person name="Palaniappan K."/>
            <person name="Land M."/>
            <person name="Hauser L."/>
            <person name="Pan C."/>
            <person name="Jeffries C.D."/>
            <person name="Detter J.C."/>
            <person name="Brambilla E.M."/>
            <person name="Rohde M."/>
            <person name="Djao O.D."/>
            <person name="Goker M."/>
            <person name="Sikorski J."/>
            <person name="Tindall B.J."/>
            <person name="Woyke T."/>
            <person name="Bristow J."/>
            <person name="Eisen J.A."/>
            <person name="Markowitz V."/>
            <person name="Hugenholtz P."/>
            <person name="Kyrpides N.C."/>
            <person name="Klenk H.P."/>
            <person name="Mavromatis K."/>
        </authorList>
    </citation>
    <scope>NUCLEOTIDE SEQUENCE [LARGE SCALE GENOMIC DNA]</scope>
    <source>
        <strain evidence="2">ATCC 29530 / DSM 19594 / LMG 11500 / NCIMB 11436 / LSU 4</strain>
    </source>
</reference>
<dbReference type="CDD" id="cd16377">
    <property type="entry name" value="23S_rRNA_IVP_like"/>
    <property type="match status" value="1"/>
</dbReference>
<keyword evidence="2" id="KW-1185">Reference proteome</keyword>
<protein>
    <submittedName>
        <fullName evidence="1">S23 ribosomal protein</fullName>
    </submittedName>
</protein>
<dbReference type="NCBIfam" id="TIGR02436">
    <property type="entry name" value="four helix bundle protein"/>
    <property type="match status" value="1"/>
</dbReference>
<dbReference type="InterPro" id="IPR012657">
    <property type="entry name" value="23S_rRNA-intervening_sequence"/>
</dbReference>
<dbReference type="Proteomes" id="UP000000493">
    <property type="component" value="Chromosome"/>
</dbReference>
<dbReference type="AlphaFoldDB" id="A0A7U4E564"/>
<dbReference type="InterPro" id="IPR036583">
    <property type="entry name" value="23S_rRNA_IVS_sf"/>
</dbReference>
<organism evidence="1 2">
    <name type="scientific">Runella slithyformis (strain ATCC 29530 / DSM 19594 / LMG 11500 / NCIMB 11436 / LSU 4)</name>
    <dbReference type="NCBI Taxonomy" id="761193"/>
    <lineage>
        <taxon>Bacteria</taxon>
        <taxon>Pseudomonadati</taxon>
        <taxon>Bacteroidota</taxon>
        <taxon>Cytophagia</taxon>
        <taxon>Cytophagales</taxon>
        <taxon>Spirosomataceae</taxon>
        <taxon>Runella</taxon>
    </lineage>
</organism>
<proteinExistence type="predicted"/>
<sequence>MQNYKDLIVWQKSHLLILDIYRIARKFPKEEQYILTSQLKRACLSVVLNIVEGCGKYTDADTANFFQTSLGSIQETEYCLLLSKELEYINTEEYTQLEKSTGAIKGMLIALIKRIRDRSN</sequence>
<name>A0A7U4E564_RUNSL</name>
<dbReference type="PANTHER" id="PTHR38471">
    <property type="entry name" value="FOUR HELIX BUNDLE PROTEIN"/>
    <property type="match status" value="1"/>
</dbReference>
<dbReference type="RefSeq" id="WP_013927466.1">
    <property type="nucleotide sequence ID" value="NC_015703.1"/>
</dbReference>
<gene>
    <name evidence="1" type="ordered locus">Runsl_1729</name>
</gene>
<evidence type="ECO:0000313" key="1">
    <source>
        <dbReference type="EMBL" id="AEI48153.1"/>
    </source>
</evidence>
<accession>A0A7U4E564</accession>
<dbReference type="PANTHER" id="PTHR38471:SF2">
    <property type="entry name" value="FOUR HELIX BUNDLE PROTEIN"/>
    <property type="match status" value="1"/>
</dbReference>
<dbReference type="Gene3D" id="1.20.1440.60">
    <property type="entry name" value="23S rRNA-intervening sequence"/>
    <property type="match status" value="1"/>
</dbReference>
<evidence type="ECO:0000313" key="2">
    <source>
        <dbReference type="Proteomes" id="UP000000493"/>
    </source>
</evidence>
<dbReference type="Pfam" id="PF05635">
    <property type="entry name" value="23S_rRNA_IVP"/>
    <property type="match status" value="1"/>
</dbReference>